<dbReference type="SUPFAM" id="SSF47413">
    <property type="entry name" value="lambda repressor-like DNA-binding domains"/>
    <property type="match status" value="1"/>
</dbReference>
<evidence type="ECO:0000313" key="3">
    <source>
        <dbReference type="Proteomes" id="UP000225997"/>
    </source>
</evidence>
<evidence type="ECO:0000256" key="1">
    <source>
        <dbReference type="ARBA" id="ARBA00023125"/>
    </source>
</evidence>
<dbReference type="RefSeq" id="WP_100064054.1">
    <property type="nucleotide sequence ID" value="NZ_NUSQ01000170.1"/>
</dbReference>
<keyword evidence="1" id="KW-0238">DNA-binding</keyword>
<dbReference type="PANTHER" id="PTHR46558">
    <property type="entry name" value="TRACRIPTIONAL REGULATORY PROTEIN-RELATED-RELATED"/>
    <property type="match status" value="1"/>
</dbReference>
<dbReference type="GO" id="GO:0003677">
    <property type="term" value="F:DNA binding"/>
    <property type="evidence" value="ECO:0007669"/>
    <property type="project" value="UniProtKB-KW"/>
</dbReference>
<dbReference type="SMART" id="SM00530">
    <property type="entry name" value="HTH_XRE"/>
    <property type="match status" value="1"/>
</dbReference>
<dbReference type="PROSITE" id="PS50943">
    <property type="entry name" value="HTH_CROC1"/>
    <property type="match status" value="1"/>
</dbReference>
<sequence length="114" mass="13363">MNTIGQKIKFFRKRLGLTQDEFANKYGFSLGQIKHWETDRHQPDVESIKTLCSIFGITSDKLLGFENERDDDLIHLLLSDIKRDYNKLNGREQGKYAKHMAVYSKMLLQNKDLL</sequence>
<dbReference type="InterPro" id="IPR010982">
    <property type="entry name" value="Lambda_DNA-bd_dom_sf"/>
</dbReference>
<dbReference type="EMBL" id="NUSQ01000170">
    <property type="protein sequence ID" value="PHD61250.1"/>
    <property type="molecule type" value="Genomic_DNA"/>
</dbReference>
<dbReference type="Pfam" id="PF12844">
    <property type="entry name" value="HTH_19"/>
    <property type="match status" value="1"/>
</dbReference>
<dbReference type="PANTHER" id="PTHR46558:SF11">
    <property type="entry name" value="HTH-TYPE TRANSCRIPTIONAL REGULATOR XRE"/>
    <property type="match status" value="1"/>
</dbReference>
<dbReference type="CDD" id="cd00093">
    <property type="entry name" value="HTH_XRE"/>
    <property type="match status" value="1"/>
</dbReference>
<comment type="caution">
    <text evidence="2">The sequence shown here is derived from an EMBL/GenBank/DDBJ whole genome shotgun (WGS) entry which is preliminary data.</text>
</comment>
<organism evidence="2 3">
    <name type="scientific">Bacillus toyonensis</name>
    <dbReference type="NCBI Taxonomy" id="155322"/>
    <lineage>
        <taxon>Bacteria</taxon>
        <taxon>Bacillati</taxon>
        <taxon>Bacillota</taxon>
        <taxon>Bacilli</taxon>
        <taxon>Bacillales</taxon>
        <taxon>Bacillaceae</taxon>
        <taxon>Bacillus</taxon>
        <taxon>Bacillus cereus group</taxon>
    </lineage>
</organism>
<reference evidence="2 3" key="1">
    <citation type="submission" date="2017-09" db="EMBL/GenBank/DDBJ databases">
        <title>Large-scale bioinformatics analysis of Bacillus genomes uncovers conserved roles of natural products in bacterial physiology.</title>
        <authorList>
            <consortium name="Agbiome Team Llc"/>
            <person name="Bleich R.M."/>
            <person name="Grubbs K.J."/>
            <person name="Santa Maria K.C."/>
            <person name="Allen S.E."/>
            <person name="Farag S."/>
            <person name="Shank E.A."/>
            <person name="Bowers A."/>
        </authorList>
    </citation>
    <scope>NUCLEOTIDE SEQUENCE [LARGE SCALE GENOMIC DNA]</scope>
    <source>
        <strain evidence="2 3">AFS044250</strain>
    </source>
</reference>
<name>A0A2C4Q9M7_9BACI</name>
<evidence type="ECO:0000313" key="2">
    <source>
        <dbReference type="EMBL" id="PHD61250.1"/>
    </source>
</evidence>
<proteinExistence type="predicted"/>
<dbReference type="AlphaFoldDB" id="A0A2C4Q9M7"/>
<gene>
    <name evidence="2" type="ORF">COF40_26610</name>
</gene>
<accession>A0A2C4Q9M7</accession>
<dbReference type="Gene3D" id="1.10.260.40">
    <property type="entry name" value="lambda repressor-like DNA-binding domains"/>
    <property type="match status" value="1"/>
</dbReference>
<dbReference type="InterPro" id="IPR001387">
    <property type="entry name" value="Cro/C1-type_HTH"/>
</dbReference>
<dbReference type="Proteomes" id="UP000225997">
    <property type="component" value="Unassembled WGS sequence"/>
</dbReference>
<protein>
    <submittedName>
        <fullName evidence="2">Transcriptional regulator</fullName>
    </submittedName>
</protein>